<sequence>MDDLSNAELRALLAERDATIRAQQQTIDELQQLVKALANEVALLKRSLFGRRRERFDDPRQGSLFDAQWIGSEAETPEEEASGVDDLADEEGEQRAPRRRRGRLVFPDALPRKEQVYPLQEEDLPEHLRGREGIRRFRKKVREYLEVTPAELYVVEEYVEVVAADNEDATETEMVTAPRPPRLLDCYAGPSLLASLAVERFADYLPFYREEERLARLGVTIPRSTIARWMIGLAEPLMPLIELMRQAVLSSAVACVDETSVKLLEPGLARAATAYLWTLVGDAAHPYTTFYFTEDRSRAGPEQFLANFSGVLVSDAYVCYESLQAQWSAKQRWACCHAHARRKFEELHYLGATRDTATALGYFQRLFAVEDQARSMADDERHAVRQEHSQPVLAEFKAWLDQRLATLRPKHPLRSAIQYMTKRWESFARFLDSGAIPLENNAAERAIKMPVIGKKNHLFFASPRGGEAAMVFYTLTGTCRRLHIDPQAYLHDVFATLPRLHGDEVLTLLPDRWIAAHPQHRLQIRIDQAQRRANRKRAARAHRRRALARQPRSSSG</sequence>
<dbReference type="PANTHER" id="PTHR33678">
    <property type="entry name" value="BLL1576 PROTEIN"/>
    <property type="match status" value="1"/>
</dbReference>
<reference evidence="5 6" key="1">
    <citation type="submission" date="2019-02" db="EMBL/GenBank/DDBJ databases">
        <title>Deep-cultivation of Planctomycetes and their phenomic and genomic characterization uncovers novel biology.</title>
        <authorList>
            <person name="Wiegand S."/>
            <person name="Jogler M."/>
            <person name="Boedeker C."/>
            <person name="Pinto D."/>
            <person name="Vollmers J."/>
            <person name="Rivas-Marin E."/>
            <person name="Kohn T."/>
            <person name="Peeters S.H."/>
            <person name="Heuer A."/>
            <person name="Rast P."/>
            <person name="Oberbeckmann S."/>
            <person name="Bunk B."/>
            <person name="Jeske O."/>
            <person name="Meyerdierks A."/>
            <person name="Storesund J.E."/>
            <person name="Kallscheuer N."/>
            <person name="Luecker S."/>
            <person name="Lage O.M."/>
            <person name="Pohl T."/>
            <person name="Merkel B.J."/>
            <person name="Hornburger P."/>
            <person name="Mueller R.-W."/>
            <person name="Bruemmer F."/>
            <person name="Labrenz M."/>
            <person name="Spormann A.M."/>
            <person name="Op den Camp H."/>
            <person name="Overmann J."/>
            <person name="Amann R."/>
            <person name="Jetten M.S.M."/>
            <person name="Mascher T."/>
            <person name="Medema M.H."/>
            <person name="Devos D.P."/>
            <person name="Kaster A.-K."/>
            <person name="Ovreas L."/>
            <person name="Rohde M."/>
            <person name="Galperin M.Y."/>
            <person name="Jogler C."/>
        </authorList>
    </citation>
    <scope>NUCLEOTIDE SEQUENCE [LARGE SCALE GENOMIC DNA]</scope>
    <source>
        <strain evidence="5 6">Pla85_3_4</strain>
    </source>
</reference>
<feature type="region of interest" description="Disordered" evidence="2">
    <location>
        <begin position="67"/>
        <end position="102"/>
    </location>
</feature>
<dbReference type="InterPro" id="IPR004291">
    <property type="entry name" value="Transposase_IS66_central"/>
</dbReference>
<feature type="compositionally biased region" description="Basic residues" evidence="2">
    <location>
        <begin position="533"/>
        <end position="547"/>
    </location>
</feature>
<protein>
    <submittedName>
        <fullName evidence="5">Transposase IS66 family protein</fullName>
    </submittedName>
</protein>
<evidence type="ECO:0000313" key="6">
    <source>
        <dbReference type="Proteomes" id="UP000317648"/>
    </source>
</evidence>
<gene>
    <name evidence="5" type="ORF">Pla8534_00090</name>
</gene>
<keyword evidence="1" id="KW-0175">Coiled coil</keyword>
<feature type="region of interest" description="Disordered" evidence="2">
    <location>
        <begin position="533"/>
        <end position="556"/>
    </location>
</feature>
<dbReference type="InterPro" id="IPR024463">
    <property type="entry name" value="Transposase_TnpC_homeodom"/>
</dbReference>
<keyword evidence="6" id="KW-1185">Reference proteome</keyword>
<proteinExistence type="predicted"/>
<dbReference type="KEGG" id="lcre:Pla8534_00090"/>
<evidence type="ECO:0000256" key="2">
    <source>
        <dbReference type="SAM" id="MobiDB-lite"/>
    </source>
</evidence>
<dbReference type="Pfam" id="PF13007">
    <property type="entry name" value="LZ_Tnp_IS66"/>
    <property type="match status" value="1"/>
</dbReference>
<evidence type="ECO:0000259" key="3">
    <source>
        <dbReference type="Pfam" id="PF03050"/>
    </source>
</evidence>
<feature type="coiled-coil region" evidence="1">
    <location>
        <begin position="20"/>
        <end position="47"/>
    </location>
</feature>
<evidence type="ECO:0000313" key="5">
    <source>
        <dbReference type="EMBL" id="QDU92264.1"/>
    </source>
</evidence>
<feature type="domain" description="Transposase TnpC homeodomain" evidence="4">
    <location>
        <begin position="37"/>
        <end position="114"/>
    </location>
</feature>
<dbReference type="InterPro" id="IPR052344">
    <property type="entry name" value="Transposase-related"/>
</dbReference>
<dbReference type="Pfam" id="PF03050">
    <property type="entry name" value="DDE_Tnp_IS66"/>
    <property type="match status" value="1"/>
</dbReference>
<evidence type="ECO:0000259" key="4">
    <source>
        <dbReference type="Pfam" id="PF13007"/>
    </source>
</evidence>
<feature type="compositionally biased region" description="Acidic residues" evidence="2">
    <location>
        <begin position="75"/>
        <end position="92"/>
    </location>
</feature>
<feature type="domain" description="Transposase IS66 central" evidence="3">
    <location>
        <begin position="187"/>
        <end position="467"/>
    </location>
</feature>
<accession>A0A518DKA4</accession>
<dbReference type="NCBIfam" id="NF033517">
    <property type="entry name" value="transpos_IS66"/>
    <property type="match status" value="1"/>
</dbReference>
<organism evidence="5 6">
    <name type="scientific">Lignipirellula cremea</name>
    <dbReference type="NCBI Taxonomy" id="2528010"/>
    <lineage>
        <taxon>Bacteria</taxon>
        <taxon>Pseudomonadati</taxon>
        <taxon>Planctomycetota</taxon>
        <taxon>Planctomycetia</taxon>
        <taxon>Pirellulales</taxon>
        <taxon>Pirellulaceae</taxon>
        <taxon>Lignipirellula</taxon>
    </lineage>
</organism>
<dbReference type="AlphaFoldDB" id="A0A518DKA4"/>
<name>A0A518DKA4_9BACT</name>
<dbReference type="Proteomes" id="UP000317648">
    <property type="component" value="Chromosome"/>
</dbReference>
<dbReference type="RefSeq" id="WP_145048056.1">
    <property type="nucleotide sequence ID" value="NZ_CP036433.1"/>
</dbReference>
<dbReference type="EMBL" id="CP036433">
    <property type="protein sequence ID" value="QDU92264.1"/>
    <property type="molecule type" value="Genomic_DNA"/>
</dbReference>
<dbReference type="PANTHER" id="PTHR33678:SF1">
    <property type="entry name" value="BLL1576 PROTEIN"/>
    <property type="match status" value="1"/>
</dbReference>
<dbReference type="OrthoDB" id="257717at2"/>
<evidence type="ECO:0000256" key="1">
    <source>
        <dbReference type="SAM" id="Coils"/>
    </source>
</evidence>